<sequence>MFEDEAKSQQGRAIAYTVRLLRFFRWKATRALGDGLADGVDLGVVNSIFDPDLYVDTGKASVAEEEDGLGGFVPEYLKLHKFKGQPLILMNSQPCLQQVAATMVMIRSARKRETRAVFPFSSGVKNPRSALPRREAERAQPEMKLALIPVLRTMMA</sequence>
<gene>
    <name evidence="1" type="ORF">F0562_023735</name>
</gene>
<proteinExistence type="predicted"/>
<name>A0A5J5BH96_9ASTE</name>
<dbReference type="EMBL" id="CM018035">
    <property type="protein sequence ID" value="KAA8542583.1"/>
    <property type="molecule type" value="Genomic_DNA"/>
</dbReference>
<evidence type="ECO:0000313" key="2">
    <source>
        <dbReference type="Proteomes" id="UP000325577"/>
    </source>
</evidence>
<keyword evidence="2" id="KW-1185">Reference proteome</keyword>
<accession>A0A5J5BH96</accession>
<dbReference type="Proteomes" id="UP000325577">
    <property type="component" value="Linkage Group LG12"/>
</dbReference>
<protein>
    <submittedName>
        <fullName evidence="1">Uncharacterized protein</fullName>
    </submittedName>
</protein>
<reference evidence="1 2" key="1">
    <citation type="submission" date="2019-09" db="EMBL/GenBank/DDBJ databases">
        <title>A chromosome-level genome assembly of the Chinese tupelo Nyssa sinensis.</title>
        <authorList>
            <person name="Yang X."/>
            <person name="Kang M."/>
            <person name="Yang Y."/>
            <person name="Xiong H."/>
            <person name="Wang M."/>
            <person name="Zhang Z."/>
            <person name="Wang Z."/>
            <person name="Wu H."/>
            <person name="Ma T."/>
            <person name="Liu J."/>
            <person name="Xi Z."/>
        </authorList>
    </citation>
    <scope>NUCLEOTIDE SEQUENCE [LARGE SCALE GENOMIC DNA]</scope>
    <source>
        <strain evidence="1">J267</strain>
        <tissue evidence="1">Leaf</tissue>
    </source>
</reference>
<evidence type="ECO:0000313" key="1">
    <source>
        <dbReference type="EMBL" id="KAA8542583.1"/>
    </source>
</evidence>
<organism evidence="1 2">
    <name type="scientific">Nyssa sinensis</name>
    <dbReference type="NCBI Taxonomy" id="561372"/>
    <lineage>
        <taxon>Eukaryota</taxon>
        <taxon>Viridiplantae</taxon>
        <taxon>Streptophyta</taxon>
        <taxon>Embryophyta</taxon>
        <taxon>Tracheophyta</taxon>
        <taxon>Spermatophyta</taxon>
        <taxon>Magnoliopsida</taxon>
        <taxon>eudicotyledons</taxon>
        <taxon>Gunneridae</taxon>
        <taxon>Pentapetalae</taxon>
        <taxon>asterids</taxon>
        <taxon>Cornales</taxon>
        <taxon>Nyssaceae</taxon>
        <taxon>Nyssa</taxon>
    </lineage>
</organism>
<dbReference type="AlphaFoldDB" id="A0A5J5BH96"/>